<dbReference type="RefSeq" id="XP_020174198.1">
    <property type="nucleotide sequence ID" value="XM_020318609.4"/>
</dbReference>
<dbReference type="Gramene" id="AET1Gv20094600.9">
    <property type="protein sequence ID" value="AET1Gv20094600.9"/>
    <property type="gene ID" value="AET1Gv20094600"/>
</dbReference>
<dbReference type="InterPro" id="IPR013783">
    <property type="entry name" value="Ig-like_fold"/>
</dbReference>
<dbReference type="InterPro" id="IPR008962">
    <property type="entry name" value="PapD-like_sf"/>
</dbReference>
<dbReference type="AlphaFoldDB" id="A0A452XPJ8"/>
<dbReference type="EnsemblPlants" id="AET1Gv20094600.7">
    <property type="protein sequence ID" value="AET1Gv20094600.7"/>
    <property type="gene ID" value="AET1Gv20094600"/>
</dbReference>
<reference evidence="9" key="5">
    <citation type="journal article" date="2021" name="G3 (Bethesda)">
        <title>Aegilops tauschii genome assembly Aet v5.0 features greater sequence contiguity and improved annotation.</title>
        <authorList>
            <person name="Wang L."/>
            <person name="Zhu T."/>
            <person name="Rodriguez J.C."/>
            <person name="Deal K.R."/>
            <person name="Dubcovsky J."/>
            <person name="McGuire P.E."/>
            <person name="Lux T."/>
            <person name="Spannagl M."/>
            <person name="Mayer K.F.X."/>
            <person name="Baldrich P."/>
            <person name="Meyers B.C."/>
            <person name="Huo N."/>
            <person name="Gu Y.Q."/>
            <person name="Zhou H."/>
            <person name="Devos K.M."/>
            <person name="Bennetzen J.L."/>
            <person name="Unver T."/>
            <person name="Budak H."/>
            <person name="Gulick P.J."/>
            <person name="Galiba G."/>
            <person name="Kalapos B."/>
            <person name="Nelson D.R."/>
            <person name="Li P."/>
            <person name="You F.M."/>
            <person name="Luo M.C."/>
            <person name="Dvorak J."/>
        </authorList>
    </citation>
    <scope>NUCLEOTIDE SEQUENCE [LARGE SCALE GENOMIC DNA]</scope>
    <source>
        <strain evidence="9">cv. AL8/78</strain>
    </source>
</reference>
<keyword evidence="3" id="KW-0418">Kinase</keyword>
<reference evidence="10" key="1">
    <citation type="journal article" date="2014" name="Science">
        <title>Ancient hybridizations among the ancestral genomes of bread wheat.</title>
        <authorList>
            <consortium name="International Wheat Genome Sequencing Consortium,"/>
            <person name="Marcussen T."/>
            <person name="Sandve S.R."/>
            <person name="Heier L."/>
            <person name="Spannagl M."/>
            <person name="Pfeifer M."/>
            <person name="Jakobsen K.S."/>
            <person name="Wulff B.B."/>
            <person name="Steuernagel B."/>
            <person name="Mayer K.F."/>
            <person name="Olsen O.A."/>
        </authorList>
    </citation>
    <scope>NUCLEOTIDE SEQUENCE [LARGE SCALE GENOMIC DNA]</scope>
    <source>
        <strain evidence="10">cv. AL8/78</strain>
    </source>
</reference>
<dbReference type="PROSITE" id="PS50011">
    <property type="entry name" value="PROTEIN_KINASE_DOM"/>
    <property type="match status" value="1"/>
</dbReference>
<dbReference type="SMART" id="SM00220">
    <property type="entry name" value="S_TKc"/>
    <property type="match status" value="1"/>
</dbReference>
<dbReference type="GeneID" id="109759772"/>
<reference evidence="10" key="2">
    <citation type="journal article" date="2017" name="Nat. Plants">
        <title>The Aegilops tauschii genome reveals multiple impacts of transposons.</title>
        <authorList>
            <person name="Zhao G."/>
            <person name="Zou C."/>
            <person name="Li K."/>
            <person name="Wang K."/>
            <person name="Li T."/>
            <person name="Gao L."/>
            <person name="Zhang X."/>
            <person name="Wang H."/>
            <person name="Yang Z."/>
            <person name="Liu X."/>
            <person name="Jiang W."/>
            <person name="Mao L."/>
            <person name="Kong X."/>
            <person name="Jiao Y."/>
            <person name="Jia J."/>
        </authorList>
    </citation>
    <scope>NUCLEOTIDE SEQUENCE [LARGE SCALE GENOMIC DNA]</scope>
    <source>
        <strain evidence="10">cv. AL8/78</strain>
    </source>
</reference>
<dbReference type="PROSITE" id="PS00108">
    <property type="entry name" value="PROTEIN_KINASE_ST"/>
    <property type="match status" value="1"/>
</dbReference>
<evidence type="ECO:0000259" key="6">
    <source>
        <dbReference type="PROSITE" id="PS50011"/>
    </source>
</evidence>
<dbReference type="InterPro" id="IPR008271">
    <property type="entry name" value="Ser/Thr_kinase_AS"/>
</dbReference>
<dbReference type="InterPro" id="IPR000535">
    <property type="entry name" value="MSP_dom"/>
</dbReference>
<dbReference type="Gene3D" id="2.60.40.10">
    <property type="entry name" value="Immunoglobulins"/>
    <property type="match status" value="1"/>
</dbReference>
<evidence type="ECO:0000256" key="3">
    <source>
        <dbReference type="ARBA" id="ARBA00022777"/>
    </source>
</evidence>
<dbReference type="PROSITE" id="PS51126">
    <property type="entry name" value="DILUTE"/>
    <property type="match status" value="1"/>
</dbReference>
<dbReference type="Gene3D" id="3.30.200.20">
    <property type="entry name" value="Phosphorylase Kinase, domain 1"/>
    <property type="match status" value="1"/>
</dbReference>
<dbReference type="Gramene" id="AET1Gv20094600.7">
    <property type="protein sequence ID" value="AET1Gv20094600.7"/>
    <property type="gene ID" value="AET1Gv20094600"/>
</dbReference>
<dbReference type="EnsemblPlants" id="AET1Gv20094600.9">
    <property type="protein sequence ID" value="AET1Gv20094600.9"/>
    <property type="gene ID" value="AET1Gv20094600"/>
</dbReference>
<dbReference type="Pfam" id="PF00069">
    <property type="entry name" value="Pkinase"/>
    <property type="match status" value="1"/>
</dbReference>
<reference evidence="9" key="3">
    <citation type="journal article" date="2017" name="Nature">
        <title>Genome sequence of the progenitor of the wheat D genome Aegilops tauschii.</title>
        <authorList>
            <person name="Luo M.C."/>
            <person name="Gu Y.Q."/>
            <person name="Puiu D."/>
            <person name="Wang H."/>
            <person name="Twardziok S.O."/>
            <person name="Deal K.R."/>
            <person name="Huo N."/>
            <person name="Zhu T."/>
            <person name="Wang L."/>
            <person name="Wang Y."/>
            <person name="McGuire P.E."/>
            <person name="Liu S."/>
            <person name="Long H."/>
            <person name="Ramasamy R.K."/>
            <person name="Rodriguez J.C."/>
            <person name="Van S.L."/>
            <person name="Yuan L."/>
            <person name="Wang Z."/>
            <person name="Xia Z."/>
            <person name="Xiao L."/>
            <person name="Anderson O.D."/>
            <person name="Ouyang S."/>
            <person name="Liang Y."/>
            <person name="Zimin A.V."/>
            <person name="Pertea G."/>
            <person name="Qi P."/>
            <person name="Bennetzen J.L."/>
            <person name="Dai X."/>
            <person name="Dawson M.W."/>
            <person name="Muller H.G."/>
            <person name="Kugler K."/>
            <person name="Rivarola-Duarte L."/>
            <person name="Spannagl M."/>
            <person name="Mayer K.F.X."/>
            <person name="Lu F.H."/>
            <person name="Bevan M.W."/>
            <person name="Leroy P."/>
            <person name="Li P."/>
            <person name="You F.M."/>
            <person name="Sun Q."/>
            <person name="Liu Z."/>
            <person name="Lyons E."/>
            <person name="Wicker T."/>
            <person name="Salzberg S.L."/>
            <person name="Devos K.M."/>
            <person name="Dvorak J."/>
        </authorList>
    </citation>
    <scope>NUCLEOTIDE SEQUENCE [LARGE SCALE GENOMIC DNA]</scope>
    <source>
        <strain evidence="9">cv. AL8/78</strain>
    </source>
</reference>
<evidence type="ECO:0000256" key="4">
    <source>
        <dbReference type="ARBA" id="ARBA00022840"/>
    </source>
</evidence>
<keyword evidence="2 5" id="KW-0547">Nucleotide-binding</keyword>
<evidence type="ECO:0000313" key="10">
    <source>
        <dbReference type="Proteomes" id="UP000015105"/>
    </source>
</evidence>
<evidence type="ECO:0008006" key="11">
    <source>
        <dbReference type="Google" id="ProtNLM"/>
    </source>
</evidence>
<evidence type="ECO:0000259" key="7">
    <source>
        <dbReference type="PROSITE" id="PS50202"/>
    </source>
</evidence>
<dbReference type="Proteomes" id="UP000015105">
    <property type="component" value="Chromosome 1D"/>
</dbReference>
<dbReference type="InterPro" id="IPR017441">
    <property type="entry name" value="Protein_kinase_ATP_BS"/>
</dbReference>
<dbReference type="SMART" id="SM01132">
    <property type="entry name" value="DIL"/>
    <property type="match status" value="1"/>
</dbReference>
<sequence>MDGECSRGDNQESILSHQTSEPRYMTYEYLESITNVFSEERIIGRGSYGVVYKGVEDGKTIAVKKFKSLFDEKKFMKEVNYLKMLNHKNIVPYIGYCNENPKIKQMFNGELVLVEEPHMLLCMEYLPNGSLRDYIADKSSRLDWRKWYTIIEGISQGLNYLLGQDPPVTHLDLKPENILLDDNMEPKVADFGLSRLLYENNTIETVNFAGTLGYMPPERIHENKISTRFDIFSFGVIILEIIIGDRNYPAVNETPFDDFIEMQLQKWGEKKMNKQDNTSFKIDCQQIRRCIRIGLLCVQPDRKKRPEIKDIIQMLRDYLDEDISVPKELIVVEPRELRFCLEPNKRIRCLVNITNCTHQHVRFHCRVKKAASNHYSFEPEKGTLCPFSILTVSFVIEELGELPLDFQCHDQLLVTSTEMPDDKPFPTSMRYKVDLTVVYERPVRPVEPPLVPRAGFPENQYMDILINCIRQNLGFFNGRPIAACVVYRCLLQWKSFEAERTDHFDRIMTCMHSAVYDKGYSELAYWFSNSCTLLVLMQRTFETAPTTIFGPRRRLKFVELVKRIIEELKGNPGFRNTHLIEELSGHKARRPAMLFKGHLTSFLEKVYEMMMGHLTQELRQLFFCSITEPTIFQTLFDHWQVIEQILTKYSTVLKSNYVPPFLISKFFTQVFSHINAQLFNILLRQKKCYYSSNAKYVKAGLERLKVWCSSQTEEYAGSSWEQLRHIREAVLFLVVDGKSKKTLTDISNLCPVLSEPHLYQTITMHWANTDSRNTVSPEVYSFAALSKKRMIFEHASMEDSREASMEDYKNTSTVDSKNKFMEDSKNVSMEASEKERLKYEKELDSWITSISLLEPPSIPFSVDDISKSLVTFADTNVDVPAQIRNNPCFNFLHERTD</sequence>
<dbReference type="SUPFAM" id="SSF49354">
    <property type="entry name" value="PapD-like"/>
    <property type="match status" value="1"/>
</dbReference>
<feature type="binding site" evidence="5">
    <location>
        <position position="65"/>
    </location>
    <ligand>
        <name>ATP</name>
        <dbReference type="ChEBI" id="CHEBI:30616"/>
    </ligand>
</feature>
<protein>
    <recommendedName>
        <fullName evidence="11">Protein kinase domain-containing protein</fullName>
    </recommendedName>
</protein>
<keyword evidence="4 5" id="KW-0067">ATP-binding</keyword>
<dbReference type="OrthoDB" id="672246at2759"/>
<dbReference type="PROSITE" id="PS00107">
    <property type="entry name" value="PROTEIN_KINASE_ATP"/>
    <property type="match status" value="1"/>
</dbReference>
<dbReference type="STRING" id="200361.A0A452XPJ8"/>
<dbReference type="InterPro" id="IPR011009">
    <property type="entry name" value="Kinase-like_dom_sf"/>
</dbReference>
<dbReference type="OMA" id="CHIYRIC"/>
<feature type="domain" description="Protein kinase" evidence="6">
    <location>
        <begin position="37"/>
        <end position="319"/>
    </location>
</feature>
<reference evidence="9" key="4">
    <citation type="submission" date="2019-03" db="UniProtKB">
        <authorList>
            <consortium name="EnsemblPlants"/>
        </authorList>
    </citation>
    <scope>IDENTIFICATION</scope>
</reference>
<dbReference type="KEGG" id="ats:109759772"/>
<dbReference type="PROSITE" id="PS50202">
    <property type="entry name" value="MSP"/>
    <property type="match status" value="1"/>
</dbReference>
<dbReference type="GO" id="GO:0004672">
    <property type="term" value="F:protein kinase activity"/>
    <property type="evidence" value="ECO:0007669"/>
    <property type="project" value="InterPro"/>
</dbReference>
<accession>A0A452XPJ8</accession>
<evidence type="ECO:0000313" key="9">
    <source>
        <dbReference type="EnsemblPlants" id="AET1Gv20094600.9"/>
    </source>
</evidence>
<evidence type="ECO:0000256" key="1">
    <source>
        <dbReference type="ARBA" id="ARBA00022679"/>
    </source>
</evidence>
<name>A0A452XPJ8_AEGTS</name>
<dbReference type="InterPro" id="IPR002710">
    <property type="entry name" value="Dilute_dom"/>
</dbReference>
<evidence type="ECO:0000256" key="2">
    <source>
        <dbReference type="ARBA" id="ARBA00022741"/>
    </source>
</evidence>
<proteinExistence type="predicted"/>
<dbReference type="PANTHER" id="PTHR45707">
    <property type="entry name" value="C2 CALCIUM/LIPID-BINDING PLANT PHOSPHORIBOSYLTRANSFERASE FAMILY PROTEIN"/>
    <property type="match status" value="1"/>
</dbReference>
<feature type="domain" description="Dilute" evidence="8">
    <location>
        <begin position="505"/>
        <end position="789"/>
    </location>
</feature>
<keyword evidence="10" id="KW-1185">Reference proteome</keyword>
<dbReference type="GO" id="GO:0005524">
    <property type="term" value="F:ATP binding"/>
    <property type="evidence" value="ECO:0007669"/>
    <property type="project" value="UniProtKB-UniRule"/>
</dbReference>
<dbReference type="RefSeq" id="XP_020174199.1">
    <property type="nucleotide sequence ID" value="XM_020318610.4"/>
</dbReference>
<evidence type="ECO:0000259" key="8">
    <source>
        <dbReference type="PROSITE" id="PS51126"/>
    </source>
</evidence>
<dbReference type="SUPFAM" id="SSF56112">
    <property type="entry name" value="Protein kinase-like (PK-like)"/>
    <property type="match status" value="1"/>
</dbReference>
<feature type="domain" description="MSP" evidence="7">
    <location>
        <begin position="329"/>
        <end position="440"/>
    </location>
</feature>
<dbReference type="PANTHER" id="PTHR45707:SF71">
    <property type="entry name" value="PROTEIN KINASE DOMAIN-CONTAINING PROTEIN"/>
    <property type="match status" value="1"/>
</dbReference>
<keyword evidence="1" id="KW-0808">Transferase</keyword>
<dbReference type="Gene3D" id="1.10.510.10">
    <property type="entry name" value="Transferase(Phosphotransferase) domain 1"/>
    <property type="match status" value="1"/>
</dbReference>
<organism evidence="9 10">
    <name type="scientific">Aegilops tauschii subsp. strangulata</name>
    <name type="common">Goatgrass</name>
    <dbReference type="NCBI Taxonomy" id="200361"/>
    <lineage>
        <taxon>Eukaryota</taxon>
        <taxon>Viridiplantae</taxon>
        <taxon>Streptophyta</taxon>
        <taxon>Embryophyta</taxon>
        <taxon>Tracheophyta</taxon>
        <taxon>Spermatophyta</taxon>
        <taxon>Magnoliopsida</taxon>
        <taxon>Liliopsida</taxon>
        <taxon>Poales</taxon>
        <taxon>Poaceae</taxon>
        <taxon>BOP clade</taxon>
        <taxon>Pooideae</taxon>
        <taxon>Triticodae</taxon>
        <taxon>Triticeae</taxon>
        <taxon>Triticinae</taxon>
        <taxon>Aegilops</taxon>
    </lineage>
</organism>
<dbReference type="InterPro" id="IPR000719">
    <property type="entry name" value="Prot_kinase_dom"/>
</dbReference>
<evidence type="ECO:0000256" key="5">
    <source>
        <dbReference type="PROSITE-ProRule" id="PRU10141"/>
    </source>
</evidence>
<dbReference type="Pfam" id="PF01843">
    <property type="entry name" value="DIL"/>
    <property type="match status" value="1"/>
</dbReference>